<dbReference type="PANTHER" id="PTHR28181">
    <property type="entry name" value="UPF0655 PROTEIN YCR015C"/>
    <property type="match status" value="1"/>
</dbReference>
<dbReference type="InterPro" id="IPR023214">
    <property type="entry name" value="HAD_sf"/>
</dbReference>
<accession>A0A7D9K8H5</accession>
<dbReference type="EMBL" id="CACRXK020029192">
    <property type="protein sequence ID" value="CAB4041941.1"/>
    <property type="molecule type" value="Genomic_DNA"/>
</dbReference>
<name>A0A7D9K8H5_PARCT</name>
<comment type="caution">
    <text evidence="1">The sequence shown here is derived from an EMBL/GenBank/DDBJ whole genome shotgun (WGS) entry which is preliminary data.</text>
</comment>
<dbReference type="AlphaFoldDB" id="A0A7D9K8H5"/>
<dbReference type="SUPFAM" id="SSF56784">
    <property type="entry name" value="HAD-like"/>
    <property type="match status" value="1"/>
</dbReference>
<dbReference type="OrthoDB" id="10255128at2759"/>
<dbReference type="InterPro" id="IPR050849">
    <property type="entry name" value="HAD-like_hydrolase_phosphatase"/>
</dbReference>
<gene>
    <name evidence="1" type="ORF">PACLA_8A001309</name>
</gene>
<sequence>MKIHAVLVYSLPLVTFLTQATANHLCSPQASHAYSAGNADIPIRVFALDFDGTATTLESKDVDQFVYQATLQYQNSDKAEKEAMAKRWDKLIEDKSVRLSNIIKNTLRRLKNSPNRITAGNIFILRKTIAEIDNALQHILKLKEVQYVLKGITMEGIKEIAITKAQLCPRLIETLQHFRNNPPNIISAGLSKSFAEFVFQKYNAPPNLIIHAGEFEFKNGVSTGKIMGQLTAFDKEKVMAQLIKQHQKTNGYSIYVGNDFPDILAMLKADIGIAINYTPLFIRFVHAIGIATQSVGDWRGACSNQEYLIYTAQSWNEIKEMMFGNLEHARKLEK</sequence>
<dbReference type="Proteomes" id="UP001152795">
    <property type="component" value="Unassembled WGS sequence"/>
</dbReference>
<evidence type="ECO:0000313" key="2">
    <source>
        <dbReference type="Proteomes" id="UP001152795"/>
    </source>
</evidence>
<keyword evidence="2" id="KW-1185">Reference proteome</keyword>
<dbReference type="Gene3D" id="3.40.50.1000">
    <property type="entry name" value="HAD superfamily/HAD-like"/>
    <property type="match status" value="1"/>
</dbReference>
<proteinExistence type="predicted"/>
<protein>
    <submittedName>
        <fullName evidence="1">Uncharacterized protein</fullName>
    </submittedName>
</protein>
<organism evidence="1 2">
    <name type="scientific">Paramuricea clavata</name>
    <name type="common">Red gorgonian</name>
    <name type="synonym">Violescent sea-whip</name>
    <dbReference type="NCBI Taxonomy" id="317549"/>
    <lineage>
        <taxon>Eukaryota</taxon>
        <taxon>Metazoa</taxon>
        <taxon>Cnidaria</taxon>
        <taxon>Anthozoa</taxon>
        <taxon>Octocorallia</taxon>
        <taxon>Malacalcyonacea</taxon>
        <taxon>Plexauridae</taxon>
        <taxon>Paramuricea</taxon>
    </lineage>
</organism>
<evidence type="ECO:0000313" key="1">
    <source>
        <dbReference type="EMBL" id="CAB4041941.1"/>
    </source>
</evidence>
<reference evidence="1" key="1">
    <citation type="submission" date="2020-04" db="EMBL/GenBank/DDBJ databases">
        <authorList>
            <person name="Alioto T."/>
            <person name="Alioto T."/>
            <person name="Gomez Garrido J."/>
        </authorList>
    </citation>
    <scope>NUCLEOTIDE SEQUENCE</scope>
    <source>
        <strain evidence="1">A484AB</strain>
    </source>
</reference>
<dbReference type="InterPro" id="IPR036412">
    <property type="entry name" value="HAD-like_sf"/>
</dbReference>
<dbReference type="PANTHER" id="PTHR28181:SF1">
    <property type="entry name" value="COLD TOLERANCE PROTEIN 1"/>
    <property type="match status" value="1"/>
</dbReference>